<accession>A0ABN0BSS7</accession>
<keyword evidence="2" id="KW-1185">Reference proteome</keyword>
<name>A0ABN0BSS7_BACFG</name>
<protein>
    <recommendedName>
        <fullName evidence="3">Transmembrane protein</fullName>
    </recommendedName>
</protein>
<dbReference type="EMBL" id="EQ973220">
    <property type="protein sequence ID" value="EFR55916.1"/>
    <property type="molecule type" value="Genomic_DNA"/>
</dbReference>
<proteinExistence type="predicted"/>
<evidence type="ECO:0008006" key="3">
    <source>
        <dbReference type="Google" id="ProtNLM"/>
    </source>
</evidence>
<reference evidence="1 2" key="1">
    <citation type="submission" date="2008-12" db="EMBL/GenBank/DDBJ databases">
        <title>Annotation of Bacteroides fragilis strain 3_1_12.</title>
        <authorList>
            <consortium name="The Broad Institute Genome Sequencing Platform"/>
            <person name="Ward D."/>
            <person name="Young S.K."/>
            <person name="Kodira C.D."/>
            <person name="Zeng Q."/>
            <person name="Koehrsen M."/>
            <person name="Alvarado L."/>
            <person name="Berlin A."/>
            <person name="Borenstein D."/>
            <person name="Chen Z."/>
            <person name="Engels R."/>
            <person name="Freedman E."/>
            <person name="Gellesch M."/>
            <person name="Goldberg J."/>
            <person name="Griggs A."/>
            <person name="Gujja S."/>
            <person name="Heiman D."/>
            <person name="Hepburn T."/>
            <person name="Howarth C."/>
            <person name="Jen D."/>
            <person name="Larson L."/>
            <person name="Lewis B."/>
            <person name="Mehta T."/>
            <person name="Park D."/>
            <person name="Pearson M."/>
            <person name="Roberts A."/>
            <person name="Saif S."/>
            <person name="Shea T."/>
            <person name="Shenoy N."/>
            <person name="Sisk P."/>
            <person name="Stolte C."/>
            <person name="Sykes S."/>
            <person name="Walk T."/>
            <person name="White J."/>
            <person name="Yandava C."/>
            <person name="Allen-Vercoe E."/>
            <person name="Strauss J."/>
            <person name="Ambrose C."/>
            <person name="Lander E."/>
            <person name="Nusbaum C."/>
            <person name="Galagan J."/>
            <person name="Birren B."/>
        </authorList>
    </citation>
    <scope>NUCLEOTIDE SEQUENCE [LARGE SCALE GENOMIC DNA]</scope>
    <source>
        <strain evidence="1 2">3_1_12</strain>
    </source>
</reference>
<organism evidence="1 2">
    <name type="scientific">Bacteroides fragilis 3_1_12</name>
    <dbReference type="NCBI Taxonomy" id="457424"/>
    <lineage>
        <taxon>Bacteria</taxon>
        <taxon>Pseudomonadati</taxon>
        <taxon>Bacteroidota</taxon>
        <taxon>Bacteroidia</taxon>
        <taxon>Bacteroidales</taxon>
        <taxon>Bacteroidaceae</taxon>
        <taxon>Bacteroides</taxon>
    </lineage>
</organism>
<gene>
    <name evidence="1" type="ORF">BFAG_04615</name>
</gene>
<evidence type="ECO:0000313" key="2">
    <source>
        <dbReference type="Proteomes" id="UP000005101"/>
    </source>
</evidence>
<sequence length="67" mass="7842">MKKSNVSFIAQMCEIKLIVPNPYAINVCSININYPFASESISKSVILVSFHNFLRMKLYLCRYKFKF</sequence>
<dbReference type="Proteomes" id="UP000005101">
    <property type="component" value="Unassembled WGS sequence"/>
</dbReference>
<evidence type="ECO:0000313" key="1">
    <source>
        <dbReference type="EMBL" id="EFR55916.1"/>
    </source>
</evidence>